<feature type="region of interest" description="Disordered" evidence="2">
    <location>
        <begin position="1"/>
        <end position="68"/>
    </location>
</feature>
<evidence type="ECO:0000313" key="4">
    <source>
        <dbReference type="Proteomes" id="UP000324585"/>
    </source>
</evidence>
<protein>
    <submittedName>
        <fullName evidence="3">Uncharacterized protein</fullName>
    </submittedName>
</protein>
<dbReference type="Proteomes" id="UP000324585">
    <property type="component" value="Unassembled WGS sequence"/>
</dbReference>
<organism evidence="3 4">
    <name type="scientific">Porphyridium purpureum</name>
    <name type="common">Red alga</name>
    <name type="synonym">Porphyridium cruentum</name>
    <dbReference type="NCBI Taxonomy" id="35688"/>
    <lineage>
        <taxon>Eukaryota</taxon>
        <taxon>Rhodophyta</taxon>
        <taxon>Bangiophyceae</taxon>
        <taxon>Porphyridiales</taxon>
        <taxon>Porphyridiaceae</taxon>
        <taxon>Porphyridium</taxon>
    </lineage>
</organism>
<evidence type="ECO:0000256" key="1">
    <source>
        <dbReference type="SAM" id="Coils"/>
    </source>
</evidence>
<comment type="caution">
    <text evidence="3">The sequence shown here is derived from an EMBL/GenBank/DDBJ whole genome shotgun (WGS) entry which is preliminary data.</text>
</comment>
<dbReference type="AlphaFoldDB" id="A0A5J4Z0W3"/>
<proteinExistence type="predicted"/>
<keyword evidence="4" id="KW-1185">Reference proteome</keyword>
<keyword evidence="1" id="KW-0175">Coiled coil</keyword>
<name>A0A5J4Z0W3_PORPP</name>
<sequence>MSQHEMHARDETTPAECRTPVGVQVATADDRRAPETGPSDPAQAHPFRFVDGERLSSSAKRVKTDSSGRVASRDKLVLLLEQTEQVEDEQDELERFHAELGADGGSVAKIQLKIEDTLEQTQNAEGQRELAALQERVHARRKSRSQADALMPAPQQLGPLLRVHTTFPRPQAITHTEDSKDDAEEDTNEEDVPLSFYQDTE</sequence>
<feature type="region of interest" description="Disordered" evidence="2">
    <location>
        <begin position="139"/>
        <end position="201"/>
    </location>
</feature>
<evidence type="ECO:0000256" key="2">
    <source>
        <dbReference type="SAM" id="MobiDB-lite"/>
    </source>
</evidence>
<feature type="coiled-coil region" evidence="1">
    <location>
        <begin position="79"/>
        <end position="127"/>
    </location>
</feature>
<feature type="compositionally biased region" description="Basic and acidic residues" evidence="2">
    <location>
        <begin position="1"/>
        <end position="12"/>
    </location>
</feature>
<dbReference type="EMBL" id="VRMN01000002">
    <property type="protein sequence ID" value="KAA8496968.1"/>
    <property type="molecule type" value="Genomic_DNA"/>
</dbReference>
<gene>
    <name evidence="3" type="ORF">FVE85_0697</name>
</gene>
<accession>A0A5J4Z0W3</accession>
<feature type="compositionally biased region" description="Acidic residues" evidence="2">
    <location>
        <begin position="179"/>
        <end position="192"/>
    </location>
</feature>
<reference evidence="4" key="1">
    <citation type="journal article" date="2019" name="Nat. Commun.">
        <title>Expansion of phycobilisome linker gene families in mesophilic red algae.</title>
        <authorList>
            <person name="Lee J."/>
            <person name="Kim D."/>
            <person name="Bhattacharya D."/>
            <person name="Yoon H.S."/>
        </authorList>
    </citation>
    <scope>NUCLEOTIDE SEQUENCE [LARGE SCALE GENOMIC DNA]</scope>
    <source>
        <strain evidence="4">CCMP 1328</strain>
    </source>
</reference>
<evidence type="ECO:0000313" key="3">
    <source>
        <dbReference type="EMBL" id="KAA8496968.1"/>
    </source>
</evidence>